<dbReference type="AlphaFoldDB" id="A0A367RQB7"/>
<feature type="domain" description="Response regulatory" evidence="4">
    <location>
        <begin position="3"/>
        <end position="119"/>
    </location>
</feature>
<dbReference type="Gene3D" id="3.40.50.2300">
    <property type="match status" value="1"/>
</dbReference>
<feature type="modified residue" description="4-aspartylphosphate" evidence="3">
    <location>
        <position position="52"/>
    </location>
</feature>
<comment type="caution">
    <text evidence="5">The sequence shown here is derived from an EMBL/GenBank/DDBJ whole genome shotgun (WGS) entry which is preliminary data.</text>
</comment>
<dbReference type="Pfam" id="PF00072">
    <property type="entry name" value="Response_reg"/>
    <property type="match status" value="1"/>
</dbReference>
<dbReference type="PANTHER" id="PTHR44591:SF14">
    <property type="entry name" value="PROTEIN PILG"/>
    <property type="match status" value="1"/>
</dbReference>
<evidence type="ECO:0000313" key="5">
    <source>
        <dbReference type="EMBL" id="RCJ38738.1"/>
    </source>
</evidence>
<protein>
    <submittedName>
        <fullName evidence="5">Two-component system response regulator</fullName>
    </submittedName>
</protein>
<dbReference type="SMART" id="SM00448">
    <property type="entry name" value="REC"/>
    <property type="match status" value="1"/>
</dbReference>
<dbReference type="InterPro" id="IPR001789">
    <property type="entry name" value="Sig_transdc_resp-reg_receiver"/>
</dbReference>
<dbReference type="PROSITE" id="PS50110">
    <property type="entry name" value="RESPONSE_REGULATORY"/>
    <property type="match status" value="1"/>
</dbReference>
<evidence type="ECO:0000256" key="2">
    <source>
        <dbReference type="ARBA" id="ARBA00023012"/>
    </source>
</evidence>
<dbReference type="Proteomes" id="UP000252107">
    <property type="component" value="Unassembled WGS sequence"/>
</dbReference>
<evidence type="ECO:0000259" key="4">
    <source>
        <dbReference type="PROSITE" id="PS50110"/>
    </source>
</evidence>
<gene>
    <name evidence="5" type="ORF">A6770_12590</name>
</gene>
<dbReference type="GO" id="GO:0000160">
    <property type="term" value="P:phosphorelay signal transduction system"/>
    <property type="evidence" value="ECO:0007669"/>
    <property type="project" value="UniProtKB-KW"/>
</dbReference>
<name>A0A367RQB7_9NOSO</name>
<keyword evidence="2" id="KW-0902">Two-component regulatory system</keyword>
<evidence type="ECO:0000256" key="3">
    <source>
        <dbReference type="PROSITE-ProRule" id="PRU00169"/>
    </source>
</evidence>
<dbReference type="PANTHER" id="PTHR44591">
    <property type="entry name" value="STRESS RESPONSE REGULATOR PROTEIN 1"/>
    <property type="match status" value="1"/>
</dbReference>
<evidence type="ECO:0000256" key="1">
    <source>
        <dbReference type="ARBA" id="ARBA00022553"/>
    </source>
</evidence>
<sequence length="120" mass="13553">MKKVLLVEDSLTESEKMTRYLEQGGYSVYEVRSGEEAQLRLKQQKPDLILLDLILPGQSGFEFCRKLKADPITKAIPVVICSTKNTDVDKTWGTMSGADAYLIKPVDENTLLQTVNKFIR</sequence>
<dbReference type="InterPro" id="IPR050595">
    <property type="entry name" value="Bact_response_regulator"/>
</dbReference>
<proteinExistence type="predicted"/>
<keyword evidence="6" id="KW-1185">Reference proteome</keyword>
<dbReference type="EMBL" id="LXQD01000087">
    <property type="protein sequence ID" value="RCJ38738.1"/>
    <property type="molecule type" value="Genomic_DNA"/>
</dbReference>
<keyword evidence="1 3" id="KW-0597">Phosphoprotein</keyword>
<evidence type="ECO:0000313" key="6">
    <source>
        <dbReference type="Proteomes" id="UP000252107"/>
    </source>
</evidence>
<dbReference type="SUPFAM" id="SSF52172">
    <property type="entry name" value="CheY-like"/>
    <property type="match status" value="1"/>
</dbReference>
<dbReference type="InterPro" id="IPR011006">
    <property type="entry name" value="CheY-like_superfamily"/>
</dbReference>
<organism evidence="5 6">
    <name type="scientific">Nostoc minutum NIES-26</name>
    <dbReference type="NCBI Taxonomy" id="1844469"/>
    <lineage>
        <taxon>Bacteria</taxon>
        <taxon>Bacillati</taxon>
        <taxon>Cyanobacteriota</taxon>
        <taxon>Cyanophyceae</taxon>
        <taxon>Nostocales</taxon>
        <taxon>Nostocaceae</taxon>
        <taxon>Nostoc</taxon>
    </lineage>
</organism>
<accession>A0A367RQB7</accession>
<reference evidence="5" key="1">
    <citation type="submission" date="2016-04" db="EMBL/GenBank/DDBJ databases">
        <authorList>
            <person name="Tabuchi Yagui T.R."/>
        </authorList>
    </citation>
    <scope>NUCLEOTIDE SEQUENCE [LARGE SCALE GENOMIC DNA]</scope>
    <source>
        <strain evidence="5">NIES-26</strain>
    </source>
</reference>